<dbReference type="EMBL" id="KL367501">
    <property type="protein sequence ID" value="KFD68763.1"/>
    <property type="molecule type" value="Genomic_DNA"/>
</dbReference>
<protein>
    <submittedName>
        <fullName evidence="1">Uncharacterized protein</fullName>
    </submittedName>
</protein>
<dbReference type="EMBL" id="KL363194">
    <property type="protein sequence ID" value="KFD56306.1"/>
    <property type="molecule type" value="Genomic_DNA"/>
</dbReference>
<evidence type="ECO:0000313" key="1">
    <source>
        <dbReference type="EMBL" id="KFD56306.1"/>
    </source>
</evidence>
<reference evidence="1 3" key="1">
    <citation type="journal article" date="2014" name="Nat. Genet.">
        <title>Genome and transcriptome of the porcine whipworm Trichuris suis.</title>
        <authorList>
            <person name="Jex A.R."/>
            <person name="Nejsum P."/>
            <person name="Schwarz E.M."/>
            <person name="Hu L."/>
            <person name="Young N.D."/>
            <person name="Hall R.S."/>
            <person name="Korhonen P.K."/>
            <person name="Liao S."/>
            <person name="Thamsborg S."/>
            <person name="Xia J."/>
            <person name="Xu P."/>
            <person name="Wang S."/>
            <person name="Scheerlinck J.P."/>
            <person name="Hofmann A."/>
            <person name="Sternberg P.W."/>
            <person name="Wang J."/>
            <person name="Gasser R.B."/>
        </authorList>
    </citation>
    <scope>NUCLEOTIDE SEQUENCE [LARGE SCALE GENOMIC DNA]</scope>
    <source>
        <strain evidence="2">DCEP-RM93F</strain>
        <strain evidence="1">DCEP-RM93M</strain>
    </source>
</reference>
<name>A0A085MGG0_9BILA</name>
<sequence length="124" mass="14037">MFVSPSFLPVSVVINHAREVSAVPIPHLNSQPIIFLEDFAQFSSIPMAEGVQRGEGFRKTMEALFRDSFRESNYAHGHGIKAPIAVKWLDARKDQSENMQRVYGLWDPIDAMIDKKTEHLVLQG</sequence>
<proteinExistence type="predicted"/>
<evidence type="ECO:0000313" key="2">
    <source>
        <dbReference type="EMBL" id="KFD68763.1"/>
    </source>
</evidence>
<evidence type="ECO:0000313" key="3">
    <source>
        <dbReference type="Proteomes" id="UP000030764"/>
    </source>
</evidence>
<dbReference type="Proteomes" id="UP000030758">
    <property type="component" value="Unassembled WGS sequence"/>
</dbReference>
<organism evidence="1 3">
    <name type="scientific">Trichuris suis</name>
    <name type="common">pig whipworm</name>
    <dbReference type="NCBI Taxonomy" id="68888"/>
    <lineage>
        <taxon>Eukaryota</taxon>
        <taxon>Metazoa</taxon>
        <taxon>Ecdysozoa</taxon>
        <taxon>Nematoda</taxon>
        <taxon>Enoplea</taxon>
        <taxon>Dorylaimia</taxon>
        <taxon>Trichinellida</taxon>
        <taxon>Trichuridae</taxon>
        <taxon>Trichuris</taxon>
    </lineage>
</organism>
<dbReference type="AlphaFoldDB" id="A0A085MGG0"/>
<dbReference type="Proteomes" id="UP000030764">
    <property type="component" value="Unassembled WGS sequence"/>
</dbReference>
<accession>A0A085MGG0</accession>
<keyword evidence="3" id="KW-1185">Reference proteome</keyword>
<gene>
    <name evidence="1" type="ORF">M513_02761</name>
    <name evidence="2" type="ORF">M514_02761</name>
</gene>